<dbReference type="PANTHER" id="PTHR10859">
    <property type="entry name" value="GLYCOSYL TRANSFERASE"/>
    <property type="match status" value="1"/>
</dbReference>
<evidence type="ECO:0000259" key="7">
    <source>
        <dbReference type="Pfam" id="PF00535"/>
    </source>
</evidence>
<dbReference type="GO" id="GO:0006487">
    <property type="term" value="P:protein N-linked glycosylation"/>
    <property type="evidence" value="ECO:0007669"/>
    <property type="project" value="TreeGrafter"/>
</dbReference>
<evidence type="ECO:0000313" key="9">
    <source>
        <dbReference type="EMBL" id="ADI03962.1"/>
    </source>
</evidence>
<comment type="subcellular location">
    <subcellularLocation>
        <location evidence="1">Membrane</location>
        <topology evidence="1">Multi-pass membrane protein</topology>
    </subcellularLocation>
</comment>
<dbReference type="Gene3D" id="3.90.550.10">
    <property type="entry name" value="Spore Coat Polysaccharide Biosynthesis Protein SpsA, Chain A"/>
    <property type="match status" value="1"/>
</dbReference>
<evidence type="ECO:0000256" key="6">
    <source>
        <dbReference type="SAM" id="Phobius"/>
    </source>
</evidence>
<dbReference type="PATRIC" id="fig|749414.3.peg.859"/>
<dbReference type="Proteomes" id="UP000000377">
    <property type="component" value="Chromosome"/>
</dbReference>
<feature type="transmembrane region" description="Helical" evidence="6">
    <location>
        <begin position="323"/>
        <end position="341"/>
    </location>
</feature>
<protein>
    <submittedName>
        <fullName evidence="9">Putative glycosyl transferase</fullName>
    </submittedName>
</protein>
<feature type="region of interest" description="Disordered" evidence="5">
    <location>
        <begin position="1"/>
        <end position="30"/>
    </location>
</feature>
<dbReference type="AlphaFoldDB" id="D7C4E0"/>
<evidence type="ECO:0000256" key="1">
    <source>
        <dbReference type="ARBA" id="ARBA00004141"/>
    </source>
</evidence>
<evidence type="ECO:0000256" key="5">
    <source>
        <dbReference type="SAM" id="MobiDB-lite"/>
    </source>
</evidence>
<dbReference type="STRING" id="749414.SBI_00841"/>
<dbReference type="eggNOG" id="COG2246">
    <property type="taxonomic scope" value="Bacteria"/>
</dbReference>
<dbReference type="Pfam" id="PF00535">
    <property type="entry name" value="Glycos_transf_2"/>
    <property type="match status" value="1"/>
</dbReference>
<gene>
    <name evidence="9" type="ordered locus">SBI_00841</name>
</gene>
<keyword evidence="3 6" id="KW-1133">Transmembrane helix</keyword>
<dbReference type="HOGENOM" id="CLU_033536_3_0_11"/>
<dbReference type="GO" id="GO:0000271">
    <property type="term" value="P:polysaccharide biosynthetic process"/>
    <property type="evidence" value="ECO:0007669"/>
    <property type="project" value="InterPro"/>
</dbReference>
<proteinExistence type="predicted"/>
<keyword evidence="4 6" id="KW-0472">Membrane</keyword>
<feature type="transmembrane region" description="Helical" evidence="6">
    <location>
        <begin position="395"/>
        <end position="417"/>
    </location>
</feature>
<dbReference type="GO" id="GO:0016740">
    <property type="term" value="F:transferase activity"/>
    <property type="evidence" value="ECO:0007669"/>
    <property type="project" value="UniProtKB-KW"/>
</dbReference>
<accession>D7C4E0</accession>
<name>D7C4E0_STRBB</name>
<dbReference type="InterPro" id="IPR001173">
    <property type="entry name" value="Glyco_trans_2-like"/>
</dbReference>
<sequence>MPQTSTRPGVAAGFQPAARPDPSDPARTDTPTVEVVVPVYNEERALPGCLRTLHTRLREQLPFPWRITVADNASVDRTFEVATALADELPGVAVLHLDRKGRGLALRTVWGASEADIVVYMDVDLSTGLDGLLPLIAPLASGHSDLAIGSRLAPGARTVRGPRRELISRCYNGLIRLTHGARFSDAQCGFKAARTEVLRPLLERTRDDAWFFDTELLLLAEHNGLRIHEVPVDWVEDVDTRVDVVGTATDDLRGLYRMARLKASGAARVALPRRPAPAAEHPDAVLAPDTGRSRFTWEVGCFAAIGVASTIGQGLLYWLLRGWWPPALANLVSLLVLTVFNTEANRRLTFRWSETGVGRAHLGAGALFVLGYLVTSAAVLLYRESSPDASTAAETLVLIASSVLVTAVRFLVLRLAVFRRS</sequence>
<keyword evidence="2 6" id="KW-0812">Transmembrane</keyword>
<dbReference type="SUPFAM" id="SSF53448">
    <property type="entry name" value="Nucleotide-diphospho-sugar transferases"/>
    <property type="match status" value="1"/>
</dbReference>
<dbReference type="RefSeq" id="WP_014173441.1">
    <property type="nucleotide sequence ID" value="NC_016582.1"/>
</dbReference>
<feature type="transmembrane region" description="Helical" evidence="6">
    <location>
        <begin position="362"/>
        <end position="383"/>
    </location>
</feature>
<feature type="domain" description="GtrA/DPMS transmembrane" evidence="8">
    <location>
        <begin position="302"/>
        <end position="418"/>
    </location>
</feature>
<evidence type="ECO:0000256" key="2">
    <source>
        <dbReference type="ARBA" id="ARBA00022692"/>
    </source>
</evidence>
<evidence type="ECO:0000259" key="8">
    <source>
        <dbReference type="Pfam" id="PF04138"/>
    </source>
</evidence>
<dbReference type="CAZy" id="GT2">
    <property type="family name" value="Glycosyltransferase Family 2"/>
</dbReference>
<reference evidence="9 10" key="1">
    <citation type="journal article" date="2010" name="J. Bacteriol.">
        <title>Genome sequence of the milbemycin-producing bacterium Streptomyces bingchenggensis.</title>
        <authorList>
            <person name="Wang X.J."/>
            <person name="Yan Y.J."/>
            <person name="Zhang B."/>
            <person name="An J."/>
            <person name="Wang J.J."/>
            <person name="Tian J."/>
            <person name="Jiang L."/>
            <person name="Chen Y.H."/>
            <person name="Huang S.X."/>
            <person name="Yin M."/>
            <person name="Zhang J."/>
            <person name="Gao A.L."/>
            <person name="Liu C.X."/>
            <person name="Zhu Z.X."/>
            <person name="Xiang W.S."/>
        </authorList>
    </citation>
    <scope>NUCLEOTIDE SEQUENCE [LARGE SCALE GENOMIC DNA]</scope>
    <source>
        <strain evidence="9 10">BCW-1</strain>
    </source>
</reference>
<dbReference type="GO" id="GO:0016020">
    <property type="term" value="C:membrane"/>
    <property type="evidence" value="ECO:0007669"/>
    <property type="project" value="UniProtKB-SubCell"/>
</dbReference>
<evidence type="ECO:0000313" key="10">
    <source>
        <dbReference type="Proteomes" id="UP000000377"/>
    </source>
</evidence>
<dbReference type="PANTHER" id="PTHR10859:SF91">
    <property type="entry name" value="DOLICHYL-PHOSPHATE BETA-GLUCOSYLTRANSFERASE"/>
    <property type="match status" value="1"/>
</dbReference>
<evidence type="ECO:0000256" key="3">
    <source>
        <dbReference type="ARBA" id="ARBA00022989"/>
    </source>
</evidence>
<dbReference type="KEGG" id="sbh:SBI_00841"/>
<dbReference type="eggNOG" id="COG1215">
    <property type="taxonomic scope" value="Bacteria"/>
</dbReference>
<dbReference type="EMBL" id="CP002047">
    <property type="protein sequence ID" value="ADI03962.1"/>
    <property type="molecule type" value="Genomic_DNA"/>
</dbReference>
<dbReference type="InterPro" id="IPR007267">
    <property type="entry name" value="GtrA_DPMS_TM"/>
</dbReference>
<organism evidence="9 10">
    <name type="scientific">Streptomyces bingchenggensis (strain BCW-1)</name>
    <dbReference type="NCBI Taxonomy" id="749414"/>
    <lineage>
        <taxon>Bacteria</taxon>
        <taxon>Bacillati</taxon>
        <taxon>Actinomycetota</taxon>
        <taxon>Actinomycetes</taxon>
        <taxon>Kitasatosporales</taxon>
        <taxon>Streptomycetaceae</taxon>
        <taxon>Streptomyces</taxon>
    </lineage>
</organism>
<dbReference type="InterPro" id="IPR029044">
    <property type="entry name" value="Nucleotide-diphossugar_trans"/>
</dbReference>
<keyword evidence="10" id="KW-1185">Reference proteome</keyword>
<evidence type="ECO:0000256" key="4">
    <source>
        <dbReference type="ARBA" id="ARBA00023136"/>
    </source>
</evidence>
<dbReference type="Pfam" id="PF04138">
    <property type="entry name" value="GtrA_DPMS_TM"/>
    <property type="match status" value="1"/>
</dbReference>
<keyword evidence="9" id="KW-0808">Transferase</keyword>
<feature type="domain" description="Glycosyltransferase 2-like" evidence="7">
    <location>
        <begin position="35"/>
        <end position="199"/>
    </location>
</feature>
<feature type="transmembrane region" description="Helical" evidence="6">
    <location>
        <begin position="295"/>
        <end position="317"/>
    </location>
</feature>